<dbReference type="EMBL" id="JAZDUA010000332">
    <property type="protein sequence ID" value="KAK7794472.1"/>
    <property type="molecule type" value="Genomic_DNA"/>
</dbReference>
<dbReference type="PROSITE" id="PS50005">
    <property type="entry name" value="TPR"/>
    <property type="match status" value="1"/>
</dbReference>
<dbReference type="InterPro" id="IPR050754">
    <property type="entry name" value="FKBP4/5/8-like"/>
</dbReference>
<comment type="caution">
    <text evidence="3">The sequence shown here is derived from an EMBL/GenBank/DDBJ whole genome shotgun (WGS) entry which is preliminary data.</text>
</comment>
<evidence type="ECO:0000256" key="1">
    <source>
        <dbReference type="PROSITE-ProRule" id="PRU00339"/>
    </source>
</evidence>
<keyword evidence="1" id="KW-0802">TPR repeat</keyword>
<dbReference type="SUPFAM" id="SSF48452">
    <property type="entry name" value="TPR-like"/>
    <property type="match status" value="1"/>
</dbReference>
<dbReference type="InterPro" id="IPR019734">
    <property type="entry name" value="TPR_rpt"/>
</dbReference>
<dbReference type="InterPro" id="IPR040478">
    <property type="entry name" value="FKBP_N_2"/>
</dbReference>
<reference evidence="3 4" key="1">
    <citation type="submission" date="2024-03" db="EMBL/GenBank/DDBJ databases">
        <title>The genome assembly and annotation of the cricket Gryllus longicercus Weissman &amp; Gray.</title>
        <authorList>
            <person name="Szrajer S."/>
            <person name="Gray D."/>
            <person name="Ylla G."/>
        </authorList>
    </citation>
    <scope>NUCLEOTIDE SEQUENCE [LARGE SCALE GENOMIC DNA]</scope>
    <source>
        <strain evidence="3">DAG 2021-001</strain>
        <tissue evidence="3">Whole body minus gut</tissue>
    </source>
</reference>
<dbReference type="Pfam" id="PF18023">
    <property type="entry name" value="FKBP_N_2"/>
    <property type="match status" value="1"/>
</dbReference>
<dbReference type="Proteomes" id="UP001378592">
    <property type="component" value="Unassembled WGS sequence"/>
</dbReference>
<evidence type="ECO:0000313" key="4">
    <source>
        <dbReference type="Proteomes" id="UP001378592"/>
    </source>
</evidence>
<name>A0AAN9VGN0_9ORTH</name>
<evidence type="ECO:0000259" key="2">
    <source>
        <dbReference type="Pfam" id="PF18023"/>
    </source>
</evidence>
<dbReference type="PANTHER" id="PTHR46512">
    <property type="entry name" value="PEPTIDYLPROLYL ISOMERASE"/>
    <property type="match status" value="1"/>
</dbReference>
<feature type="repeat" description="TPR" evidence="1">
    <location>
        <begin position="237"/>
        <end position="270"/>
    </location>
</feature>
<gene>
    <name evidence="3" type="ORF">R5R35_004696</name>
</gene>
<accession>A0AAN9VGN0</accession>
<dbReference type="SMART" id="SM00028">
    <property type="entry name" value="TPR"/>
    <property type="match status" value="2"/>
</dbReference>
<keyword evidence="4" id="KW-1185">Reference proteome</keyword>
<dbReference type="PANTHER" id="PTHR46512:SF10">
    <property type="entry name" value="FK506-BINDING PROTEIN-LIKE"/>
    <property type="match status" value="1"/>
</dbReference>
<proteinExistence type="predicted"/>
<dbReference type="Gene3D" id="1.25.40.10">
    <property type="entry name" value="Tetratricopeptide repeat domain"/>
    <property type="match status" value="1"/>
</dbReference>
<dbReference type="InterPro" id="IPR011990">
    <property type="entry name" value="TPR-like_helical_dom_sf"/>
</dbReference>
<protein>
    <recommendedName>
        <fullName evidence="2">BDBT FKBP like N-terminal domain-containing protein</fullName>
    </recommendedName>
</protein>
<feature type="domain" description="BDBT FKBP like N-terminal" evidence="2">
    <location>
        <begin position="19"/>
        <end position="131"/>
    </location>
</feature>
<dbReference type="AlphaFoldDB" id="A0AAN9VGN0"/>
<sequence length="301" mass="34031">MFAEDETKAYTRVQCDSSVIHKRIIQEGAWGSKATENATVKIVINDVTCTGVPLQSLQESTTISQILDPSFNGSFKVGDVDSVIDKSLETCVQSMLVGETSSFNIKLPSISNLKQEECSVFPYVIQCSIKLEDLTNDTPIYMWTIEKIHDLALKHKTEGVKLFNSGRKIESFLRFSKSFKILNIIKVTSEKNKDSEDFLSLRIALLNNMANCQLEFQNYIHAITLCSKVLILDPNNIKSLYRRSVAYMNIKKLDEAKDDLQKILQIEPCNAIAKEKYSDLKVIMKEKDANYAAVIKKMFSS</sequence>
<evidence type="ECO:0000313" key="3">
    <source>
        <dbReference type="EMBL" id="KAK7794472.1"/>
    </source>
</evidence>
<organism evidence="3 4">
    <name type="scientific">Gryllus longicercus</name>
    <dbReference type="NCBI Taxonomy" id="2509291"/>
    <lineage>
        <taxon>Eukaryota</taxon>
        <taxon>Metazoa</taxon>
        <taxon>Ecdysozoa</taxon>
        <taxon>Arthropoda</taxon>
        <taxon>Hexapoda</taxon>
        <taxon>Insecta</taxon>
        <taxon>Pterygota</taxon>
        <taxon>Neoptera</taxon>
        <taxon>Polyneoptera</taxon>
        <taxon>Orthoptera</taxon>
        <taxon>Ensifera</taxon>
        <taxon>Gryllidea</taxon>
        <taxon>Grylloidea</taxon>
        <taxon>Gryllidae</taxon>
        <taxon>Gryllinae</taxon>
        <taxon>Gryllus</taxon>
    </lineage>
</organism>